<evidence type="ECO:0000259" key="3">
    <source>
        <dbReference type="SMART" id="SM01017"/>
    </source>
</evidence>
<dbReference type="GO" id="GO:0005737">
    <property type="term" value="C:cytoplasm"/>
    <property type="evidence" value="ECO:0007669"/>
    <property type="project" value="TreeGrafter"/>
</dbReference>
<feature type="region of interest" description="Disordered" evidence="2">
    <location>
        <begin position="462"/>
        <end position="521"/>
    </location>
</feature>
<gene>
    <name evidence="4" type="ORF">DdX_15479</name>
</gene>
<dbReference type="InterPro" id="IPR011021">
    <property type="entry name" value="Arrestin-like_N"/>
</dbReference>
<evidence type="ECO:0000313" key="4">
    <source>
        <dbReference type="EMBL" id="KAI1702468.1"/>
    </source>
</evidence>
<organism evidence="4 5">
    <name type="scientific">Ditylenchus destructor</name>
    <dbReference type="NCBI Taxonomy" id="166010"/>
    <lineage>
        <taxon>Eukaryota</taxon>
        <taxon>Metazoa</taxon>
        <taxon>Ecdysozoa</taxon>
        <taxon>Nematoda</taxon>
        <taxon>Chromadorea</taxon>
        <taxon>Rhabditida</taxon>
        <taxon>Tylenchina</taxon>
        <taxon>Tylenchomorpha</taxon>
        <taxon>Sphaerularioidea</taxon>
        <taxon>Anguinidae</taxon>
        <taxon>Anguininae</taxon>
        <taxon>Ditylenchus</taxon>
    </lineage>
</organism>
<dbReference type="SUPFAM" id="SSF81296">
    <property type="entry name" value="E set domains"/>
    <property type="match status" value="2"/>
</dbReference>
<feature type="compositionally biased region" description="Polar residues" evidence="2">
    <location>
        <begin position="462"/>
        <end position="483"/>
    </location>
</feature>
<feature type="domain" description="Arrestin C-terminal-like" evidence="3">
    <location>
        <begin position="295"/>
        <end position="435"/>
    </location>
</feature>
<dbReference type="EMBL" id="JAKKPZ010000098">
    <property type="protein sequence ID" value="KAI1702468.1"/>
    <property type="molecule type" value="Genomic_DNA"/>
</dbReference>
<comment type="similarity">
    <text evidence="1">Belongs to the arrestin family.</text>
</comment>
<dbReference type="InterPro" id="IPR014752">
    <property type="entry name" value="Arrestin-like_C"/>
</dbReference>
<sequence length="521" mass="58681">MPGCKRPVAKMSVGLVPDSRIQKRRRAHSQEAPTIRLHSPPAEPVQPAAALPQSRDSRSLPSFTPPPRRRARYHSPERTNATFDHRAGGCMYASHSHSYSRNGRREYMGRIEIKFDAWHDPDIPTFYLAAPVKGRVEFYLKKPIQAISVTLHVYGTATNGWVYNRKWMYNLCSESFNQFNRELVLWERFLQRYTSPDGIIPAGQHSLPFSFSIPDHCPPTLELDLKKIKASVSYYLIAKIHRINPVDLKSKRTEFRVMANESSRGMAGILRSPGRGLEYPMTQKVTAKLGTCCYHDGTLRASIHLLNRPYIPGDKIKVCIKVVNSSLRTVKAIETSLLSQVKLTEKDGPVQIFLSKMECTLLQLRQRVNLGAYLSGVYEEEFFIPRDINPEIPPGSTLSLKYLLKVRILPNRAWLMSSRSIPTATFPLTITCPSLRSPAERPPPAYHQKLPTSVQLSRLSPQIATTSTQISANSPTSQPTSSFEEPPPAYTESAALTGPPKESQVPFPPFPPRYESFDDNS</sequence>
<dbReference type="Gene3D" id="2.60.40.640">
    <property type="match status" value="2"/>
</dbReference>
<dbReference type="PANTHER" id="PTHR11188">
    <property type="entry name" value="ARRESTIN DOMAIN CONTAINING PROTEIN"/>
    <property type="match status" value="1"/>
</dbReference>
<evidence type="ECO:0000256" key="2">
    <source>
        <dbReference type="SAM" id="MobiDB-lite"/>
    </source>
</evidence>
<dbReference type="InterPro" id="IPR050357">
    <property type="entry name" value="Arrestin_domain-protein"/>
</dbReference>
<keyword evidence="5" id="KW-1185">Reference proteome</keyword>
<accession>A0AAD4MUY8</accession>
<dbReference type="SMART" id="SM01017">
    <property type="entry name" value="Arrestin_C"/>
    <property type="match status" value="1"/>
</dbReference>
<proteinExistence type="inferred from homology"/>
<dbReference type="InterPro" id="IPR014756">
    <property type="entry name" value="Ig_E-set"/>
</dbReference>
<dbReference type="AlphaFoldDB" id="A0AAD4MUY8"/>
<evidence type="ECO:0000313" key="5">
    <source>
        <dbReference type="Proteomes" id="UP001201812"/>
    </source>
</evidence>
<dbReference type="PANTHER" id="PTHR11188:SF17">
    <property type="entry name" value="FI21816P1"/>
    <property type="match status" value="1"/>
</dbReference>
<dbReference type="InterPro" id="IPR011022">
    <property type="entry name" value="Arrestin_C-like"/>
</dbReference>
<dbReference type="GO" id="GO:0015031">
    <property type="term" value="P:protein transport"/>
    <property type="evidence" value="ECO:0007669"/>
    <property type="project" value="TreeGrafter"/>
</dbReference>
<dbReference type="Proteomes" id="UP001201812">
    <property type="component" value="Unassembled WGS sequence"/>
</dbReference>
<dbReference type="Pfam" id="PF02752">
    <property type="entry name" value="Arrestin_C"/>
    <property type="match status" value="1"/>
</dbReference>
<reference evidence="4" key="1">
    <citation type="submission" date="2022-01" db="EMBL/GenBank/DDBJ databases">
        <title>Genome Sequence Resource for Two Populations of Ditylenchus destructor, the Migratory Endoparasitic Phytonematode.</title>
        <authorList>
            <person name="Zhang H."/>
            <person name="Lin R."/>
            <person name="Xie B."/>
        </authorList>
    </citation>
    <scope>NUCLEOTIDE SEQUENCE</scope>
    <source>
        <strain evidence="4">BazhouSP</strain>
    </source>
</reference>
<name>A0AAD4MUY8_9BILA</name>
<dbReference type="Pfam" id="PF00339">
    <property type="entry name" value="Arrestin_N"/>
    <property type="match status" value="1"/>
</dbReference>
<protein>
    <submittedName>
        <fullName evidence="4">Arrestin domain-containing protein 3</fullName>
    </submittedName>
</protein>
<comment type="caution">
    <text evidence="4">The sequence shown here is derived from an EMBL/GenBank/DDBJ whole genome shotgun (WGS) entry which is preliminary data.</text>
</comment>
<evidence type="ECO:0000256" key="1">
    <source>
        <dbReference type="ARBA" id="ARBA00005298"/>
    </source>
</evidence>
<feature type="region of interest" description="Disordered" evidence="2">
    <location>
        <begin position="1"/>
        <end position="75"/>
    </location>
</feature>